<comment type="similarity">
    <text evidence="1 5">Belongs to the CoaE family.</text>
</comment>
<organism evidence="7 8">
    <name type="scientific">Candidatus Lambdaproteobacteria bacterium RIFOXYD2_FULL_50_16</name>
    <dbReference type="NCBI Taxonomy" id="1817772"/>
    <lineage>
        <taxon>Bacteria</taxon>
        <taxon>Pseudomonadati</taxon>
        <taxon>Pseudomonadota</taxon>
        <taxon>Candidatus Lambdaproteobacteria</taxon>
    </lineage>
</organism>
<dbReference type="EC" id="2.7.1.24" evidence="5 6"/>
<name>A0A1F6G9H4_9PROT</name>
<protein>
    <recommendedName>
        <fullName evidence="5 6">Dephospho-CoA kinase</fullName>
        <ecNumber evidence="5 6">2.7.1.24</ecNumber>
    </recommendedName>
    <alternativeName>
        <fullName evidence="5">Dephosphocoenzyme A kinase</fullName>
    </alternativeName>
</protein>
<dbReference type="PANTHER" id="PTHR10695">
    <property type="entry name" value="DEPHOSPHO-COA KINASE-RELATED"/>
    <property type="match status" value="1"/>
</dbReference>
<dbReference type="GO" id="GO:0015937">
    <property type="term" value="P:coenzyme A biosynthetic process"/>
    <property type="evidence" value="ECO:0007669"/>
    <property type="project" value="UniProtKB-UniRule"/>
</dbReference>
<keyword evidence="5" id="KW-0808">Transferase</keyword>
<dbReference type="Gene3D" id="3.40.50.300">
    <property type="entry name" value="P-loop containing nucleotide triphosphate hydrolases"/>
    <property type="match status" value="1"/>
</dbReference>
<proteinExistence type="inferred from homology"/>
<dbReference type="PROSITE" id="PS51219">
    <property type="entry name" value="DPCK"/>
    <property type="match status" value="1"/>
</dbReference>
<keyword evidence="5" id="KW-0963">Cytoplasm</keyword>
<keyword evidence="5 7" id="KW-0418">Kinase</keyword>
<gene>
    <name evidence="5" type="primary">coaE</name>
    <name evidence="7" type="ORF">A2527_06065</name>
</gene>
<evidence type="ECO:0000313" key="7">
    <source>
        <dbReference type="EMBL" id="OGG94760.1"/>
    </source>
</evidence>
<dbReference type="PANTHER" id="PTHR10695:SF46">
    <property type="entry name" value="BIFUNCTIONAL COENZYME A SYNTHASE-RELATED"/>
    <property type="match status" value="1"/>
</dbReference>
<dbReference type="HAMAP" id="MF_00376">
    <property type="entry name" value="Dephospho_CoA_kinase"/>
    <property type="match status" value="1"/>
</dbReference>
<evidence type="ECO:0000256" key="4">
    <source>
        <dbReference type="ARBA" id="ARBA00022993"/>
    </source>
</evidence>
<dbReference type="InterPro" id="IPR027417">
    <property type="entry name" value="P-loop_NTPase"/>
</dbReference>
<accession>A0A1F6G9H4</accession>
<dbReference type="Pfam" id="PF01121">
    <property type="entry name" value="CoaE"/>
    <property type="match status" value="1"/>
</dbReference>
<evidence type="ECO:0000256" key="1">
    <source>
        <dbReference type="ARBA" id="ARBA00009018"/>
    </source>
</evidence>
<dbReference type="InterPro" id="IPR001977">
    <property type="entry name" value="Depp_CoAkinase"/>
</dbReference>
<dbReference type="EMBL" id="MFNE01000035">
    <property type="protein sequence ID" value="OGG94760.1"/>
    <property type="molecule type" value="Genomic_DNA"/>
</dbReference>
<dbReference type="STRING" id="1817772.A2527_06065"/>
<comment type="caution">
    <text evidence="7">The sequence shown here is derived from an EMBL/GenBank/DDBJ whole genome shotgun (WGS) entry which is preliminary data.</text>
</comment>
<keyword evidence="4 5" id="KW-0173">Coenzyme A biosynthesis</keyword>
<dbReference type="SUPFAM" id="SSF52540">
    <property type="entry name" value="P-loop containing nucleoside triphosphate hydrolases"/>
    <property type="match status" value="1"/>
</dbReference>
<dbReference type="Proteomes" id="UP000178449">
    <property type="component" value="Unassembled WGS sequence"/>
</dbReference>
<sequence>MIWIGLTGGIGAGKSSLGPTLDAMGWAIIDADELARLAVAPGTLALQKIAELFGPKALTPEGFLNRAYLARLVFTDPKLLAALEKITHQEIALLKQAALKALWEKDPEAKVVYLVPLLFEKAMGSQFQTTVLVEVDPEIQIARLIESRGMDPQDALRRITAQMPLDQKLALADHVIDNNHSLEAAQFQVRQLFGELAKLPHLSLDEILERK</sequence>
<dbReference type="GO" id="GO:0005737">
    <property type="term" value="C:cytoplasm"/>
    <property type="evidence" value="ECO:0007669"/>
    <property type="project" value="UniProtKB-SubCell"/>
</dbReference>
<comment type="function">
    <text evidence="5">Catalyzes the phosphorylation of the 3'-hydroxyl group of dephosphocoenzyme A to form coenzyme A.</text>
</comment>
<comment type="pathway">
    <text evidence="5">Cofactor biosynthesis; coenzyme A biosynthesis; CoA from (R)-pantothenate: step 5/5.</text>
</comment>
<feature type="binding site" evidence="5">
    <location>
        <begin position="11"/>
        <end position="16"/>
    </location>
    <ligand>
        <name>ATP</name>
        <dbReference type="ChEBI" id="CHEBI:30616"/>
    </ligand>
</feature>
<evidence type="ECO:0000256" key="3">
    <source>
        <dbReference type="ARBA" id="ARBA00022840"/>
    </source>
</evidence>
<keyword evidence="2 5" id="KW-0547">Nucleotide-binding</keyword>
<comment type="catalytic activity">
    <reaction evidence="5">
        <text>3'-dephospho-CoA + ATP = ADP + CoA + H(+)</text>
        <dbReference type="Rhea" id="RHEA:18245"/>
        <dbReference type="ChEBI" id="CHEBI:15378"/>
        <dbReference type="ChEBI" id="CHEBI:30616"/>
        <dbReference type="ChEBI" id="CHEBI:57287"/>
        <dbReference type="ChEBI" id="CHEBI:57328"/>
        <dbReference type="ChEBI" id="CHEBI:456216"/>
        <dbReference type="EC" id="2.7.1.24"/>
    </reaction>
</comment>
<keyword evidence="3 5" id="KW-0067">ATP-binding</keyword>
<evidence type="ECO:0000313" key="8">
    <source>
        <dbReference type="Proteomes" id="UP000178449"/>
    </source>
</evidence>
<dbReference type="GO" id="GO:0005524">
    <property type="term" value="F:ATP binding"/>
    <property type="evidence" value="ECO:0007669"/>
    <property type="project" value="UniProtKB-UniRule"/>
</dbReference>
<dbReference type="GO" id="GO:0004140">
    <property type="term" value="F:dephospho-CoA kinase activity"/>
    <property type="evidence" value="ECO:0007669"/>
    <property type="project" value="UniProtKB-UniRule"/>
</dbReference>
<comment type="subcellular location">
    <subcellularLocation>
        <location evidence="5">Cytoplasm</location>
    </subcellularLocation>
</comment>
<dbReference type="UniPathway" id="UPA00241">
    <property type="reaction ID" value="UER00356"/>
</dbReference>
<evidence type="ECO:0000256" key="5">
    <source>
        <dbReference type="HAMAP-Rule" id="MF_00376"/>
    </source>
</evidence>
<dbReference type="AlphaFoldDB" id="A0A1F6G9H4"/>
<evidence type="ECO:0000256" key="2">
    <source>
        <dbReference type="ARBA" id="ARBA00022741"/>
    </source>
</evidence>
<dbReference type="CDD" id="cd02022">
    <property type="entry name" value="DPCK"/>
    <property type="match status" value="1"/>
</dbReference>
<evidence type="ECO:0000256" key="6">
    <source>
        <dbReference type="NCBIfam" id="TIGR00152"/>
    </source>
</evidence>
<dbReference type="NCBIfam" id="TIGR00152">
    <property type="entry name" value="dephospho-CoA kinase"/>
    <property type="match status" value="1"/>
</dbReference>
<reference evidence="7 8" key="1">
    <citation type="journal article" date="2016" name="Nat. Commun.">
        <title>Thousands of microbial genomes shed light on interconnected biogeochemical processes in an aquifer system.</title>
        <authorList>
            <person name="Anantharaman K."/>
            <person name="Brown C.T."/>
            <person name="Hug L.A."/>
            <person name="Sharon I."/>
            <person name="Castelle C.J."/>
            <person name="Probst A.J."/>
            <person name="Thomas B.C."/>
            <person name="Singh A."/>
            <person name="Wilkins M.J."/>
            <person name="Karaoz U."/>
            <person name="Brodie E.L."/>
            <person name="Williams K.H."/>
            <person name="Hubbard S.S."/>
            <person name="Banfield J.F."/>
        </authorList>
    </citation>
    <scope>NUCLEOTIDE SEQUENCE [LARGE SCALE GENOMIC DNA]</scope>
</reference>